<proteinExistence type="inferred from homology"/>
<dbReference type="EC" id="2.1.1.72" evidence="2 7"/>
<evidence type="ECO:0000313" key="8">
    <source>
        <dbReference type="EMBL" id="WAW14597.1"/>
    </source>
</evidence>
<reference evidence="8" key="1">
    <citation type="submission" date="2022-12" db="EMBL/GenBank/DDBJ databases">
        <title>Peptostreptococcus.</title>
        <authorList>
            <person name="Lee S.H."/>
        </authorList>
    </citation>
    <scope>NUCLEOTIDE SEQUENCE</scope>
    <source>
        <strain evidence="8">CBA3647</strain>
    </source>
</reference>
<dbReference type="PANTHER" id="PTHR30481:SF3">
    <property type="entry name" value="DNA ADENINE METHYLASE"/>
    <property type="match status" value="1"/>
</dbReference>
<keyword evidence="5 7" id="KW-0949">S-adenosyl-L-methionine</keyword>
<gene>
    <name evidence="8" type="ORF">O0R46_08340</name>
</gene>
<evidence type="ECO:0000313" key="9">
    <source>
        <dbReference type="Proteomes" id="UP001164187"/>
    </source>
</evidence>
<dbReference type="Gene3D" id="3.40.50.150">
    <property type="entry name" value="Vaccinia Virus protein VP39"/>
    <property type="match status" value="1"/>
</dbReference>
<dbReference type="RefSeq" id="WP_269311294.1">
    <property type="nucleotide sequence ID" value="NZ_CP114052.1"/>
</dbReference>
<dbReference type="InterPro" id="IPR023095">
    <property type="entry name" value="Ade_MeTrfase_dom_2"/>
</dbReference>
<dbReference type="NCBIfam" id="TIGR00571">
    <property type="entry name" value="dam"/>
    <property type="match status" value="1"/>
</dbReference>
<evidence type="ECO:0000256" key="7">
    <source>
        <dbReference type="RuleBase" id="RU361257"/>
    </source>
</evidence>
<evidence type="ECO:0000256" key="6">
    <source>
        <dbReference type="ARBA" id="ARBA00047942"/>
    </source>
</evidence>
<dbReference type="GO" id="GO:0008168">
    <property type="term" value="F:methyltransferase activity"/>
    <property type="evidence" value="ECO:0007669"/>
    <property type="project" value="UniProtKB-KW"/>
</dbReference>
<evidence type="ECO:0000256" key="5">
    <source>
        <dbReference type="ARBA" id="ARBA00022691"/>
    </source>
</evidence>
<dbReference type="InterPro" id="IPR029063">
    <property type="entry name" value="SAM-dependent_MTases_sf"/>
</dbReference>
<dbReference type="Proteomes" id="UP001164187">
    <property type="component" value="Chromosome"/>
</dbReference>
<comment type="similarity">
    <text evidence="1 7">Belongs to the N(4)/N(6)-methyltransferase family.</text>
</comment>
<sequence length="344" mass="40519">MIFESDYKSFSTGKSDIKDNKERLFLCEVFSEDKKKINIPCPFNYTGGKFKLLEQLQPLFDEKKVFLDLFSGGCNVGINSTSSKVIFNDLNEKLIDLIRYIKDTNTKILLEQIDNIIDKYGLSKTSLYGYSYYDCDSSMGLAKYNKERFLNLREDFNSKTMAGEINYSMLYVLMVYSFNNQIRFNRKGLFNLPVGKRDFNSKMRSKLVLFSEELKNKDVQFMKKDFRNIVLDDLPKETFIYCDPPYLITNATYNENGMWNEIEEKALLEFLDESNERGFSFALSNVLESKNKRNDILYNWIESKGYYCNHLNKSYSNSNYHRKNKNSISEEVLITNYPVDWRNK</sequence>
<protein>
    <recommendedName>
        <fullName evidence="2 7">Site-specific DNA-methyltransferase (adenine-specific)</fullName>
        <ecNumber evidence="2 7">2.1.1.72</ecNumber>
    </recommendedName>
</protein>
<evidence type="ECO:0000256" key="3">
    <source>
        <dbReference type="ARBA" id="ARBA00022603"/>
    </source>
</evidence>
<dbReference type="EMBL" id="CP114052">
    <property type="protein sequence ID" value="WAW14597.1"/>
    <property type="molecule type" value="Genomic_DNA"/>
</dbReference>
<name>A0ABY7JRM8_9FIRM</name>
<dbReference type="Gene3D" id="1.10.1020.10">
    <property type="entry name" value="Adenine-specific Methyltransferase, Domain 2"/>
    <property type="match status" value="1"/>
</dbReference>
<evidence type="ECO:0000256" key="2">
    <source>
        <dbReference type="ARBA" id="ARBA00011900"/>
    </source>
</evidence>
<evidence type="ECO:0000256" key="1">
    <source>
        <dbReference type="ARBA" id="ARBA00006594"/>
    </source>
</evidence>
<keyword evidence="3 7" id="KW-0489">Methyltransferase</keyword>
<dbReference type="GO" id="GO:0032259">
    <property type="term" value="P:methylation"/>
    <property type="evidence" value="ECO:0007669"/>
    <property type="project" value="UniProtKB-KW"/>
</dbReference>
<dbReference type="Pfam" id="PF02086">
    <property type="entry name" value="MethyltransfD12"/>
    <property type="match status" value="1"/>
</dbReference>
<dbReference type="SUPFAM" id="SSF53335">
    <property type="entry name" value="S-adenosyl-L-methionine-dependent methyltransferases"/>
    <property type="match status" value="1"/>
</dbReference>
<dbReference type="PANTHER" id="PTHR30481">
    <property type="entry name" value="DNA ADENINE METHYLASE"/>
    <property type="match status" value="1"/>
</dbReference>
<dbReference type="PRINTS" id="PR00505">
    <property type="entry name" value="D12N6MTFRASE"/>
</dbReference>
<keyword evidence="4 7" id="KW-0808">Transferase</keyword>
<keyword evidence="9" id="KW-1185">Reference proteome</keyword>
<dbReference type="PROSITE" id="PS00092">
    <property type="entry name" value="N6_MTASE"/>
    <property type="match status" value="1"/>
</dbReference>
<accession>A0ABY7JRM8</accession>
<dbReference type="InterPro" id="IPR002052">
    <property type="entry name" value="DNA_methylase_N6_adenine_CS"/>
</dbReference>
<organism evidence="8 9">
    <name type="scientific">Peptostreptococcus equinus</name>
    <dbReference type="NCBI Taxonomy" id="3003601"/>
    <lineage>
        <taxon>Bacteria</taxon>
        <taxon>Bacillati</taxon>
        <taxon>Bacillota</taxon>
        <taxon>Clostridia</taxon>
        <taxon>Peptostreptococcales</taxon>
        <taxon>Peptostreptococcaceae</taxon>
        <taxon>Peptostreptococcus</taxon>
    </lineage>
</organism>
<dbReference type="InterPro" id="IPR012327">
    <property type="entry name" value="MeTrfase_D12"/>
</dbReference>
<comment type="catalytic activity">
    <reaction evidence="6 7">
        <text>a 2'-deoxyadenosine in DNA + S-adenosyl-L-methionine = an N(6)-methyl-2'-deoxyadenosine in DNA + S-adenosyl-L-homocysteine + H(+)</text>
        <dbReference type="Rhea" id="RHEA:15197"/>
        <dbReference type="Rhea" id="RHEA-COMP:12418"/>
        <dbReference type="Rhea" id="RHEA-COMP:12419"/>
        <dbReference type="ChEBI" id="CHEBI:15378"/>
        <dbReference type="ChEBI" id="CHEBI:57856"/>
        <dbReference type="ChEBI" id="CHEBI:59789"/>
        <dbReference type="ChEBI" id="CHEBI:90615"/>
        <dbReference type="ChEBI" id="CHEBI:90616"/>
        <dbReference type="EC" id="2.1.1.72"/>
    </reaction>
</comment>
<evidence type="ECO:0000256" key="4">
    <source>
        <dbReference type="ARBA" id="ARBA00022679"/>
    </source>
</evidence>